<sequence>MQNSHFKWIIVVFVSCEFPRDLGDLGERRLERSGPEGAASGARPAPGVLCPEHRPPSDPSVGVLVTGRGGLWGSGSLRLSPLLATDRTTLGPPQPLRDTAQSPPASPSRVQPSAAPSSSSSRAVQDLRAMVSAHRGSDLFSRCCSCFSCSLQLRSQEYKYLKYRRGSGGSAPCPHSGSGAPLHPPTDGPGQASIRRLLLRPPGCRDCRASTEPGLQVS</sequence>
<feature type="region of interest" description="Disordered" evidence="1">
    <location>
        <begin position="85"/>
        <end position="123"/>
    </location>
</feature>
<dbReference type="AlphaFoldDB" id="A0AAV7Q4N5"/>
<feature type="region of interest" description="Disordered" evidence="1">
    <location>
        <begin position="169"/>
        <end position="193"/>
    </location>
</feature>
<comment type="caution">
    <text evidence="2">The sequence shown here is derived from an EMBL/GenBank/DDBJ whole genome shotgun (WGS) entry which is preliminary data.</text>
</comment>
<evidence type="ECO:0000256" key="1">
    <source>
        <dbReference type="SAM" id="MobiDB-lite"/>
    </source>
</evidence>
<evidence type="ECO:0000313" key="2">
    <source>
        <dbReference type="EMBL" id="KAJ1135278.1"/>
    </source>
</evidence>
<feature type="compositionally biased region" description="Low complexity" evidence="1">
    <location>
        <begin position="100"/>
        <end position="123"/>
    </location>
</feature>
<name>A0AAV7Q4N5_PLEWA</name>
<accession>A0AAV7Q4N5</accession>
<evidence type="ECO:0000313" key="3">
    <source>
        <dbReference type="Proteomes" id="UP001066276"/>
    </source>
</evidence>
<keyword evidence="3" id="KW-1185">Reference proteome</keyword>
<gene>
    <name evidence="2" type="ORF">NDU88_001719</name>
</gene>
<feature type="region of interest" description="Disordered" evidence="1">
    <location>
        <begin position="29"/>
        <end position="61"/>
    </location>
</feature>
<dbReference type="Proteomes" id="UP001066276">
    <property type="component" value="Chromosome 6"/>
</dbReference>
<organism evidence="2 3">
    <name type="scientific">Pleurodeles waltl</name>
    <name type="common">Iberian ribbed newt</name>
    <dbReference type="NCBI Taxonomy" id="8319"/>
    <lineage>
        <taxon>Eukaryota</taxon>
        <taxon>Metazoa</taxon>
        <taxon>Chordata</taxon>
        <taxon>Craniata</taxon>
        <taxon>Vertebrata</taxon>
        <taxon>Euteleostomi</taxon>
        <taxon>Amphibia</taxon>
        <taxon>Batrachia</taxon>
        <taxon>Caudata</taxon>
        <taxon>Salamandroidea</taxon>
        <taxon>Salamandridae</taxon>
        <taxon>Pleurodelinae</taxon>
        <taxon>Pleurodeles</taxon>
    </lineage>
</organism>
<dbReference type="EMBL" id="JANPWB010000010">
    <property type="protein sequence ID" value="KAJ1135278.1"/>
    <property type="molecule type" value="Genomic_DNA"/>
</dbReference>
<protein>
    <submittedName>
        <fullName evidence="2">Uncharacterized protein</fullName>
    </submittedName>
</protein>
<reference evidence="2" key="1">
    <citation type="journal article" date="2022" name="bioRxiv">
        <title>Sequencing and chromosome-scale assembly of the giantPleurodeles waltlgenome.</title>
        <authorList>
            <person name="Brown T."/>
            <person name="Elewa A."/>
            <person name="Iarovenko S."/>
            <person name="Subramanian E."/>
            <person name="Araus A.J."/>
            <person name="Petzold A."/>
            <person name="Susuki M."/>
            <person name="Suzuki K.-i.T."/>
            <person name="Hayashi T."/>
            <person name="Toyoda A."/>
            <person name="Oliveira C."/>
            <person name="Osipova E."/>
            <person name="Leigh N.D."/>
            <person name="Simon A."/>
            <person name="Yun M.H."/>
        </authorList>
    </citation>
    <scope>NUCLEOTIDE SEQUENCE</scope>
    <source>
        <strain evidence="2">20211129_DDA</strain>
        <tissue evidence="2">Liver</tissue>
    </source>
</reference>
<proteinExistence type="predicted"/>